<keyword evidence="3" id="KW-0479">Metal-binding</keyword>
<feature type="domain" description="B box-type" evidence="10">
    <location>
        <begin position="52"/>
        <end position="98"/>
    </location>
</feature>
<comment type="subcellular location">
    <subcellularLocation>
        <location evidence="1 9">Nucleus</location>
    </subcellularLocation>
</comment>
<feature type="domain" description="CCT" evidence="11">
    <location>
        <begin position="329"/>
        <end position="371"/>
    </location>
</feature>
<evidence type="ECO:0000313" key="13">
    <source>
        <dbReference type="Proteomes" id="UP001472677"/>
    </source>
</evidence>
<evidence type="ECO:0000256" key="3">
    <source>
        <dbReference type="ARBA" id="ARBA00022723"/>
    </source>
</evidence>
<dbReference type="InterPro" id="IPR000315">
    <property type="entry name" value="Znf_B-box"/>
</dbReference>
<evidence type="ECO:0000259" key="10">
    <source>
        <dbReference type="PROSITE" id="PS50119"/>
    </source>
</evidence>
<comment type="similarity">
    <text evidence="2">Belongs to the CONSTANS family.</text>
</comment>
<dbReference type="SMART" id="SM00336">
    <property type="entry name" value="BBOX"/>
    <property type="match status" value="2"/>
</dbReference>
<dbReference type="Pfam" id="PF06203">
    <property type="entry name" value="CCT"/>
    <property type="match status" value="1"/>
</dbReference>
<evidence type="ECO:0000256" key="5">
    <source>
        <dbReference type="ARBA" id="ARBA00022771"/>
    </source>
</evidence>
<dbReference type="InterPro" id="IPR010402">
    <property type="entry name" value="CCT_domain"/>
</dbReference>
<dbReference type="Pfam" id="PF00643">
    <property type="entry name" value="zf-B_box"/>
    <property type="match status" value="1"/>
</dbReference>
<dbReference type="PROSITE" id="PS50119">
    <property type="entry name" value="ZF_BBOX"/>
    <property type="match status" value="2"/>
</dbReference>
<accession>A0ABR2BRW7</accession>
<dbReference type="InterPro" id="IPR049808">
    <property type="entry name" value="CONSTANS-like_Bbox1"/>
</dbReference>
<evidence type="ECO:0000256" key="6">
    <source>
        <dbReference type="ARBA" id="ARBA00022833"/>
    </source>
</evidence>
<evidence type="ECO:0000313" key="12">
    <source>
        <dbReference type="EMBL" id="KAK8509879.1"/>
    </source>
</evidence>
<evidence type="ECO:0000256" key="7">
    <source>
        <dbReference type="ARBA" id="ARBA00023242"/>
    </source>
</evidence>
<keyword evidence="4" id="KW-0677">Repeat</keyword>
<evidence type="ECO:0000256" key="4">
    <source>
        <dbReference type="ARBA" id="ARBA00022737"/>
    </source>
</evidence>
<sequence length="403" mass="45718">MTDQEVNQTQSRVCDYCNEAKALLYCIADSAKLCFSCDREVHSANQLFTRHTRSQLCDACDDSPASIFCETEQSVFCSNCDWESHKFHSSSLHSRRPIEGFTGCPSVTDLVSFVGIEDLGDKGPVFSKREGGCGDGEEDEWLDLLSWETPMISSFDDLLVSSDLDHGFNPTDVLPLPKNRNASCGQHKVDVIHQLRELAKSEPTLRFGKTAVEAIDGFQPQMPDADNLQHGTVHASCKNDTDPISFPPYESSALRCFNDNVETTKQVFVPVSQLRGHTEETAVVLDKHLDSSRTIPVIDSLENQQHQNDAGTASALPKVAVHELNSQERDSAISRYKEKRKTRRFDKHIRYESRKSDDIPIAKYYLESWELFYYNFHTNKRVVVFRILHCFTVMRPTNHYQHG</sequence>
<protein>
    <submittedName>
        <fullName evidence="12">Uncharacterized protein</fullName>
    </submittedName>
</protein>
<reference evidence="12 13" key="1">
    <citation type="journal article" date="2024" name="G3 (Bethesda)">
        <title>Genome assembly of Hibiscus sabdariffa L. provides insights into metabolisms of medicinal natural products.</title>
        <authorList>
            <person name="Kim T."/>
        </authorList>
    </citation>
    <scope>NUCLEOTIDE SEQUENCE [LARGE SCALE GENOMIC DNA]</scope>
    <source>
        <strain evidence="12">TK-2024</strain>
        <tissue evidence="12">Old leaves</tissue>
    </source>
</reference>
<keyword evidence="7 9" id="KW-0539">Nucleus</keyword>
<name>A0ABR2BRW7_9ROSI</name>
<gene>
    <name evidence="12" type="ORF">V6N12_001950</name>
</gene>
<dbReference type="PANTHER" id="PTHR31717:SF58">
    <property type="entry name" value="ZINC FINGER PROTEIN CONSTANS-LIKE 13"/>
    <property type="match status" value="1"/>
</dbReference>
<evidence type="ECO:0000259" key="11">
    <source>
        <dbReference type="PROSITE" id="PS51017"/>
    </source>
</evidence>
<feature type="domain" description="B box-type" evidence="10">
    <location>
        <begin position="9"/>
        <end position="56"/>
    </location>
</feature>
<organism evidence="12 13">
    <name type="scientific">Hibiscus sabdariffa</name>
    <name type="common">roselle</name>
    <dbReference type="NCBI Taxonomy" id="183260"/>
    <lineage>
        <taxon>Eukaryota</taxon>
        <taxon>Viridiplantae</taxon>
        <taxon>Streptophyta</taxon>
        <taxon>Embryophyta</taxon>
        <taxon>Tracheophyta</taxon>
        <taxon>Spermatophyta</taxon>
        <taxon>Magnoliopsida</taxon>
        <taxon>eudicotyledons</taxon>
        <taxon>Gunneridae</taxon>
        <taxon>Pentapetalae</taxon>
        <taxon>rosids</taxon>
        <taxon>malvids</taxon>
        <taxon>Malvales</taxon>
        <taxon>Malvaceae</taxon>
        <taxon>Malvoideae</taxon>
        <taxon>Hibiscus</taxon>
    </lineage>
</organism>
<dbReference type="Proteomes" id="UP001472677">
    <property type="component" value="Unassembled WGS sequence"/>
</dbReference>
<comment type="caution">
    <text evidence="12">The sequence shown here is derived from an EMBL/GenBank/DDBJ whole genome shotgun (WGS) entry which is preliminary data.</text>
</comment>
<evidence type="ECO:0000256" key="9">
    <source>
        <dbReference type="PROSITE-ProRule" id="PRU00357"/>
    </source>
</evidence>
<proteinExistence type="inferred from homology"/>
<keyword evidence="5 8" id="KW-0863">Zinc-finger</keyword>
<evidence type="ECO:0000256" key="2">
    <source>
        <dbReference type="ARBA" id="ARBA00010024"/>
    </source>
</evidence>
<dbReference type="PROSITE" id="PS51017">
    <property type="entry name" value="CCT"/>
    <property type="match status" value="1"/>
</dbReference>
<dbReference type="CDD" id="cd19821">
    <property type="entry name" value="Bbox1_BBX-like"/>
    <property type="match status" value="1"/>
</dbReference>
<dbReference type="Gene3D" id="3.30.160.60">
    <property type="entry name" value="Classic Zinc Finger"/>
    <property type="match status" value="1"/>
</dbReference>
<keyword evidence="6" id="KW-0862">Zinc</keyword>
<keyword evidence="13" id="KW-1185">Reference proteome</keyword>
<evidence type="ECO:0000256" key="1">
    <source>
        <dbReference type="ARBA" id="ARBA00004123"/>
    </source>
</evidence>
<dbReference type="PANTHER" id="PTHR31717">
    <property type="entry name" value="ZINC FINGER PROTEIN CONSTANS-LIKE 10"/>
    <property type="match status" value="1"/>
</dbReference>
<dbReference type="EMBL" id="JBBPBM010000090">
    <property type="protein sequence ID" value="KAK8509879.1"/>
    <property type="molecule type" value="Genomic_DNA"/>
</dbReference>
<evidence type="ECO:0000256" key="8">
    <source>
        <dbReference type="PROSITE-ProRule" id="PRU00024"/>
    </source>
</evidence>